<proteinExistence type="inferred from homology"/>
<comment type="caution">
    <text evidence="3">The sequence shown here is derived from an EMBL/GenBank/DDBJ whole genome shotgun (WGS) entry which is preliminary data.</text>
</comment>
<dbReference type="PANTHER" id="PTHR48107:SF7">
    <property type="entry name" value="RE15974P"/>
    <property type="match status" value="1"/>
</dbReference>
<dbReference type="InterPro" id="IPR002347">
    <property type="entry name" value="SDR_fam"/>
</dbReference>
<comment type="similarity">
    <text evidence="1">Belongs to the short-chain dehydrogenases/reductases (SDR) family.</text>
</comment>
<organism evidence="3 4">
    <name type="scientific">Bacillus bingmayongensis</name>
    <dbReference type="NCBI Taxonomy" id="1150157"/>
    <lineage>
        <taxon>Bacteria</taxon>
        <taxon>Bacillati</taxon>
        <taxon>Bacillota</taxon>
        <taxon>Bacilli</taxon>
        <taxon>Bacillales</taxon>
        <taxon>Bacillaceae</taxon>
        <taxon>Bacillus</taxon>
    </lineage>
</organism>
<reference evidence="4" key="1">
    <citation type="submission" date="2023-11" db="EMBL/GenBank/DDBJ databases">
        <title>Genome Sequence of Bacillus pseudomycoides stain BUPM19.</title>
        <authorList>
            <person name="Farhat A."/>
        </authorList>
    </citation>
    <scope>NUCLEOTIDE SEQUENCE [LARGE SCALE GENOMIC DNA]</scope>
    <source>
        <strain evidence="4">BUPM19</strain>
    </source>
</reference>
<dbReference type="CDD" id="cd05233">
    <property type="entry name" value="SDR_c"/>
    <property type="match status" value="1"/>
</dbReference>
<evidence type="ECO:0000313" key="3">
    <source>
        <dbReference type="EMBL" id="MDZ5610411.1"/>
    </source>
</evidence>
<sequence>HYTVNMRATMLLSTLFINHYSLETSGSIVNLTSGQSLGPMPNELAYIATKGAIEAFTTSVAPVAMKKGITVNAVDPGPTNTGWMTEEIKGCLVTRFPVGRIGEPVDVARLITFLVSEEAKWVTGQVIHSNGGFY</sequence>
<evidence type="ECO:0000256" key="1">
    <source>
        <dbReference type="ARBA" id="ARBA00006484"/>
    </source>
</evidence>
<feature type="non-terminal residue" evidence="3">
    <location>
        <position position="1"/>
    </location>
</feature>
<protein>
    <submittedName>
        <fullName evidence="3">SDR family oxidoreductase</fullName>
    </submittedName>
</protein>
<accession>A0ABU5K3U1</accession>
<dbReference type="Proteomes" id="UP001291930">
    <property type="component" value="Unassembled WGS sequence"/>
</dbReference>
<evidence type="ECO:0000313" key="4">
    <source>
        <dbReference type="Proteomes" id="UP001291930"/>
    </source>
</evidence>
<dbReference type="PRINTS" id="PR00081">
    <property type="entry name" value="GDHRDH"/>
</dbReference>
<name>A0ABU5K3U1_9BACI</name>
<dbReference type="EMBL" id="JAXOVW010000152">
    <property type="protein sequence ID" value="MDZ5610411.1"/>
    <property type="molecule type" value="Genomic_DNA"/>
</dbReference>
<dbReference type="SUPFAM" id="SSF51735">
    <property type="entry name" value="NAD(P)-binding Rossmann-fold domains"/>
    <property type="match status" value="1"/>
</dbReference>
<gene>
    <name evidence="3" type="ORF">U2I54_26175</name>
</gene>
<keyword evidence="4" id="KW-1185">Reference proteome</keyword>
<evidence type="ECO:0000256" key="2">
    <source>
        <dbReference type="ARBA" id="ARBA00023002"/>
    </source>
</evidence>
<dbReference type="RefSeq" id="WP_374219628.1">
    <property type="nucleotide sequence ID" value="NZ_JAXOVW010000152.1"/>
</dbReference>
<dbReference type="Pfam" id="PF13561">
    <property type="entry name" value="adh_short_C2"/>
    <property type="match status" value="1"/>
</dbReference>
<dbReference type="Gene3D" id="3.40.50.720">
    <property type="entry name" value="NAD(P)-binding Rossmann-like Domain"/>
    <property type="match status" value="1"/>
</dbReference>
<keyword evidence="2" id="KW-0560">Oxidoreductase</keyword>
<dbReference type="PANTHER" id="PTHR48107">
    <property type="entry name" value="NADPH-DEPENDENT ALDEHYDE REDUCTASE-LIKE PROTEIN, CHLOROPLASTIC-RELATED"/>
    <property type="match status" value="1"/>
</dbReference>
<dbReference type="InterPro" id="IPR036291">
    <property type="entry name" value="NAD(P)-bd_dom_sf"/>
</dbReference>